<feature type="region of interest" description="Disordered" evidence="1">
    <location>
        <begin position="227"/>
        <end position="248"/>
    </location>
</feature>
<feature type="compositionally biased region" description="Low complexity" evidence="1">
    <location>
        <begin position="651"/>
        <end position="660"/>
    </location>
</feature>
<feature type="compositionally biased region" description="Low complexity" evidence="1">
    <location>
        <begin position="424"/>
        <end position="439"/>
    </location>
</feature>
<feature type="compositionally biased region" description="Basic and acidic residues" evidence="1">
    <location>
        <begin position="489"/>
        <end position="499"/>
    </location>
</feature>
<feature type="compositionally biased region" description="Polar residues" evidence="1">
    <location>
        <begin position="784"/>
        <end position="800"/>
    </location>
</feature>
<feature type="compositionally biased region" description="Low complexity" evidence="1">
    <location>
        <begin position="101"/>
        <end position="122"/>
    </location>
</feature>
<feature type="region of interest" description="Disordered" evidence="1">
    <location>
        <begin position="44"/>
        <end position="211"/>
    </location>
</feature>
<keyword evidence="3" id="KW-1185">Reference proteome</keyword>
<dbReference type="OrthoDB" id="2444118at2759"/>
<feature type="compositionally biased region" description="Basic and acidic residues" evidence="1">
    <location>
        <begin position="585"/>
        <end position="600"/>
    </location>
</feature>
<reference evidence="2" key="1">
    <citation type="journal article" date="2020" name="Fungal Divers.">
        <title>Resolving the Mortierellaceae phylogeny through synthesis of multi-gene phylogenetics and phylogenomics.</title>
        <authorList>
            <person name="Vandepol N."/>
            <person name="Liber J."/>
            <person name="Desiro A."/>
            <person name="Na H."/>
            <person name="Kennedy M."/>
            <person name="Barry K."/>
            <person name="Grigoriev I.V."/>
            <person name="Miller A.N."/>
            <person name="O'Donnell K."/>
            <person name="Stajich J.E."/>
            <person name="Bonito G."/>
        </authorList>
    </citation>
    <scope>NUCLEOTIDE SEQUENCE</scope>
    <source>
        <strain evidence="2">CK1249</strain>
    </source>
</reference>
<feature type="compositionally biased region" description="Acidic residues" evidence="1">
    <location>
        <begin position="457"/>
        <end position="467"/>
    </location>
</feature>
<organism evidence="2 3">
    <name type="scientific">Mortierella alpina</name>
    <name type="common">Oleaginous fungus</name>
    <name type="synonym">Mortierella renispora</name>
    <dbReference type="NCBI Taxonomy" id="64518"/>
    <lineage>
        <taxon>Eukaryota</taxon>
        <taxon>Fungi</taxon>
        <taxon>Fungi incertae sedis</taxon>
        <taxon>Mucoromycota</taxon>
        <taxon>Mortierellomycotina</taxon>
        <taxon>Mortierellomycetes</taxon>
        <taxon>Mortierellales</taxon>
        <taxon>Mortierellaceae</taxon>
        <taxon>Mortierella</taxon>
    </lineage>
</organism>
<protein>
    <submittedName>
        <fullName evidence="2">Uncharacterized protein</fullName>
    </submittedName>
</protein>
<feature type="compositionally biased region" description="Gly residues" evidence="1">
    <location>
        <begin position="378"/>
        <end position="388"/>
    </location>
</feature>
<feature type="compositionally biased region" description="Low complexity" evidence="1">
    <location>
        <begin position="57"/>
        <end position="78"/>
    </location>
</feature>
<feature type="compositionally biased region" description="Basic and acidic residues" evidence="1">
    <location>
        <begin position="447"/>
        <end position="456"/>
    </location>
</feature>
<dbReference type="EMBL" id="JAAAHY010000207">
    <property type="protein sequence ID" value="KAF9965926.1"/>
    <property type="molecule type" value="Genomic_DNA"/>
</dbReference>
<feature type="region of interest" description="Disordered" evidence="1">
    <location>
        <begin position="360"/>
        <end position="609"/>
    </location>
</feature>
<evidence type="ECO:0000256" key="1">
    <source>
        <dbReference type="SAM" id="MobiDB-lite"/>
    </source>
</evidence>
<name>A0A9P6JAG9_MORAP</name>
<feature type="region of interest" description="Disordered" evidence="1">
    <location>
        <begin position="773"/>
        <end position="853"/>
    </location>
</feature>
<feature type="compositionally biased region" description="Polar residues" evidence="1">
    <location>
        <begin position="87"/>
        <end position="100"/>
    </location>
</feature>
<feature type="region of interest" description="Disordered" evidence="1">
    <location>
        <begin position="266"/>
        <end position="289"/>
    </location>
</feature>
<dbReference type="AlphaFoldDB" id="A0A9P6JAG9"/>
<gene>
    <name evidence="2" type="ORF">BGZ70_003783</name>
</gene>
<comment type="caution">
    <text evidence="2">The sequence shown here is derived from an EMBL/GenBank/DDBJ whole genome shotgun (WGS) entry which is preliminary data.</text>
</comment>
<evidence type="ECO:0000313" key="3">
    <source>
        <dbReference type="Proteomes" id="UP000738359"/>
    </source>
</evidence>
<feature type="compositionally biased region" description="Polar residues" evidence="1">
    <location>
        <begin position="509"/>
        <end position="519"/>
    </location>
</feature>
<feature type="compositionally biased region" description="Low complexity" evidence="1">
    <location>
        <begin position="227"/>
        <end position="242"/>
    </location>
</feature>
<proteinExistence type="predicted"/>
<dbReference type="Proteomes" id="UP000738359">
    <property type="component" value="Unassembled WGS sequence"/>
</dbReference>
<feature type="compositionally biased region" description="Low complexity" evidence="1">
    <location>
        <begin position="563"/>
        <end position="573"/>
    </location>
</feature>
<feature type="compositionally biased region" description="Basic residues" evidence="1">
    <location>
        <begin position="544"/>
        <end position="560"/>
    </location>
</feature>
<feature type="compositionally biased region" description="Low complexity" evidence="1">
    <location>
        <begin position="328"/>
        <end position="339"/>
    </location>
</feature>
<sequence length="853" mass="93330">MAALSVRVPLTRSNFNYTSAAIAAILALSALSWCKAKYGFTGAAKEESRAAHRTTPVGSSASSMRRVSGSQHRQSQQRQRPHHSQSPLYLTPTSDSQYLGSNSSDPRSRSPSPNRQMRSSSRASRTTGITVPTEPGPDLDANHHLKPSSQRSPHDDEHHRYGLPLTITTTSTFDPRGHDPNESHQGSGSSQHRHHKSKRPGLSTTQTSYQSEYSSFRHDIPLYSSSEALSSPPASPSYRLPPWSENQHADATTPDIVVTMPPMNTPNVPEISIAPPTTVSSHDSRTSRGTSDIHIIHDAEEMYHPHQHHHHHRRHQHHYQHEDDRALSSPTSSPPTSSSFRPPNATESIFRDLAQSAVGHRPQFGPSVHMDNSSSSADGGGGGGGGKSGNMMVIYDDDQKEALTKMPPTRPHRKRRPPTPYPPSAASAADTSEPAPTTTVDSPTCLEDSHRARHSQDDDDDDDDDDDKHEHDDLDDGNNHNNSSSYSSDSDRDDNHDDHDENGDEDNDMPQNPTLSSATRPELERRVAVYPILPYMKVHPPHSTSHHHDSKKSKGTRASKTKNLQQQQQQQHVVDNDNDDNDNDNNDKSRKKDGRRKEIDTTMDVDDSYDAEYNHQYPVVSAYQSSHDLFKLPPTSAAAAAAAAAVPPTTITTTTTTTPAPNSPPHPPPPAVEHDHDRASISSLVRGGTSADLYRESLHDQSTKNQAVAKWAQDQARIHQRRMQKRQARAEALQELRKAHAAAVGTSAMAGPAGEALEASVSDGLSPLRLRKEIQDAPGVGQDDQASQAQMPTTDPSTATAVPLKVLLEDNDDHHEKDNGEEDVQALKVEQELGPLEPIDRVETTGAGVGKPY</sequence>
<accession>A0A9P6JAG9</accession>
<evidence type="ECO:0000313" key="2">
    <source>
        <dbReference type="EMBL" id="KAF9965926.1"/>
    </source>
</evidence>
<feature type="region of interest" description="Disordered" evidence="1">
    <location>
        <begin position="305"/>
        <end position="344"/>
    </location>
</feature>
<feature type="compositionally biased region" description="Pro residues" evidence="1">
    <location>
        <begin position="661"/>
        <end position="671"/>
    </location>
</feature>
<feature type="compositionally biased region" description="Basic residues" evidence="1">
    <location>
        <begin position="305"/>
        <end position="318"/>
    </location>
</feature>
<feature type="region of interest" description="Disordered" evidence="1">
    <location>
        <begin position="651"/>
        <end position="675"/>
    </location>
</feature>
<feature type="compositionally biased region" description="Low complexity" evidence="1">
    <location>
        <begin position="479"/>
        <end position="488"/>
    </location>
</feature>